<name>A0A1H9KZ70_9GAMM</name>
<gene>
    <name evidence="2" type="ORF">SAMN03080615_03708</name>
</gene>
<comment type="similarity">
    <text evidence="1">Belongs to the UPF0231 family.</text>
</comment>
<dbReference type="Pfam" id="PF06062">
    <property type="entry name" value="UPF0231"/>
    <property type="match status" value="1"/>
</dbReference>
<proteinExistence type="inferred from homology"/>
<evidence type="ECO:0000313" key="2">
    <source>
        <dbReference type="EMBL" id="SER04492.1"/>
    </source>
</evidence>
<reference evidence="3" key="1">
    <citation type="submission" date="2016-10" db="EMBL/GenBank/DDBJ databases">
        <authorList>
            <person name="Varghese N."/>
            <person name="Submissions S."/>
        </authorList>
    </citation>
    <scope>NUCLEOTIDE SEQUENCE [LARGE SCALE GENOMIC DNA]</scope>
    <source>
        <strain evidence="3">DSM 18887</strain>
    </source>
</reference>
<organism evidence="2 3">
    <name type="scientific">Amphritea atlantica</name>
    <dbReference type="NCBI Taxonomy" id="355243"/>
    <lineage>
        <taxon>Bacteria</taxon>
        <taxon>Pseudomonadati</taxon>
        <taxon>Pseudomonadota</taxon>
        <taxon>Gammaproteobacteria</taxon>
        <taxon>Oceanospirillales</taxon>
        <taxon>Oceanospirillaceae</taxon>
        <taxon>Amphritea</taxon>
    </lineage>
</organism>
<evidence type="ECO:0000256" key="1">
    <source>
        <dbReference type="ARBA" id="ARBA00005367"/>
    </source>
</evidence>
<dbReference type="PIRSF" id="PIRSF006287">
    <property type="entry name" value="UCP006287"/>
    <property type="match status" value="1"/>
</dbReference>
<dbReference type="InterPro" id="IPR008249">
    <property type="entry name" value="UPF0231"/>
</dbReference>
<evidence type="ECO:0000313" key="3">
    <source>
        <dbReference type="Proteomes" id="UP000198749"/>
    </source>
</evidence>
<dbReference type="Proteomes" id="UP000198749">
    <property type="component" value="Unassembled WGS sequence"/>
</dbReference>
<sequence>MSLESNTVDYDFTHDIYGAFRAEFSMGHEALGYWLTYELRSRQPVITELLEIIAELKNHQRIDYLMEGAEYNLLLTRDEAVVRAHALDSAFEEQQPEDNLVFYDQQSTASCGLDDFIEIIDGWQQFTSTE</sequence>
<keyword evidence="3" id="KW-1185">Reference proteome</keyword>
<dbReference type="OrthoDB" id="5739292at2"/>
<dbReference type="STRING" id="355243.SAMN03080615_03708"/>
<dbReference type="AlphaFoldDB" id="A0A1H9KZ70"/>
<dbReference type="EMBL" id="FOGB01000015">
    <property type="protein sequence ID" value="SER04492.1"/>
    <property type="molecule type" value="Genomic_DNA"/>
</dbReference>
<accession>A0A1H9KZ70</accession>
<protein>
    <submittedName>
        <fullName evidence="2">Uncharacterized protein</fullName>
    </submittedName>
</protein>